<dbReference type="Gene3D" id="2.30.110.10">
    <property type="entry name" value="Electron Transport, Fmn-binding Protein, Chain A"/>
    <property type="match status" value="1"/>
</dbReference>
<dbReference type="AlphaFoldDB" id="A0A024H2Z6"/>
<feature type="region of interest" description="Disordered" evidence="1">
    <location>
        <begin position="33"/>
        <end position="54"/>
    </location>
</feature>
<dbReference type="Proteomes" id="UP000035722">
    <property type="component" value="Unassembled WGS sequence"/>
</dbReference>
<dbReference type="STRING" id="861266.ARTSIC4J27_2104"/>
<protein>
    <submittedName>
        <fullName evidence="2">Uncharacterized protein</fullName>
    </submittedName>
</protein>
<evidence type="ECO:0000313" key="2">
    <source>
        <dbReference type="EMBL" id="CCQ46144.1"/>
    </source>
</evidence>
<reference evidence="3" key="1">
    <citation type="journal article" date="2014" name="Genome Announc.">
        <title>Genome Sequence of Arthrobacter siccitolerans 4J27, a Xeroprotectant-Producing Desiccation-Tolerant Microorganism.</title>
        <authorList>
            <person name="Manzanera M."/>
            <person name="Santa-Cruz-Calvo L."/>
            <person name="Vilchez J.I."/>
            <person name="Garcia-Fontana C."/>
            <person name="Silva-Castro G.A."/>
            <person name="Calvo C."/>
            <person name="Gonzalez-Lopez J."/>
        </authorList>
    </citation>
    <scope>NUCLEOTIDE SEQUENCE [LARGE SCALE GENOMIC DNA]</scope>
    <source>
        <strain evidence="3">4J27</strain>
    </source>
</reference>
<accession>A0A024H2Z6</accession>
<dbReference type="EMBL" id="CAQI01000042">
    <property type="protein sequence ID" value="CCQ46144.1"/>
    <property type="molecule type" value="Genomic_DNA"/>
</dbReference>
<dbReference type="SUPFAM" id="SSF50475">
    <property type="entry name" value="FMN-binding split barrel"/>
    <property type="match status" value="1"/>
</dbReference>
<evidence type="ECO:0000313" key="3">
    <source>
        <dbReference type="Proteomes" id="UP000035722"/>
    </source>
</evidence>
<keyword evidence="3" id="KW-1185">Reference proteome</keyword>
<dbReference type="InterPro" id="IPR012349">
    <property type="entry name" value="Split_barrel_FMN-bd"/>
</dbReference>
<comment type="caution">
    <text evidence="2">The sequence shown here is derived from an EMBL/GenBank/DDBJ whole genome shotgun (WGS) entry which is preliminary data.</text>
</comment>
<sequence length="54" mass="6358">MRFVQRTSDFEEYPLHLVHRLMEPGPTILIATEDDGEPNLMTNGFNMPIRHPRH</sequence>
<gene>
    <name evidence="2" type="ORF">ARTSIC4J27_2104</name>
</gene>
<proteinExistence type="predicted"/>
<name>A0A024H2Z6_9MICC</name>
<evidence type="ECO:0000256" key="1">
    <source>
        <dbReference type="SAM" id="MobiDB-lite"/>
    </source>
</evidence>
<organism evidence="2 3">
    <name type="scientific">Pseudarthrobacter siccitolerans</name>
    <dbReference type="NCBI Taxonomy" id="861266"/>
    <lineage>
        <taxon>Bacteria</taxon>
        <taxon>Bacillati</taxon>
        <taxon>Actinomycetota</taxon>
        <taxon>Actinomycetes</taxon>
        <taxon>Micrococcales</taxon>
        <taxon>Micrococcaceae</taxon>
        <taxon>Pseudarthrobacter</taxon>
    </lineage>
</organism>